<dbReference type="EMBL" id="AFNT02000002">
    <property type="protein sequence ID" value="ERJ07555.1"/>
    <property type="molecule type" value="Genomic_DNA"/>
</dbReference>
<dbReference type="AlphaFoldDB" id="F7PK22"/>
<dbReference type="eggNOG" id="arCOG14744">
    <property type="taxonomic scope" value="Archaea"/>
</dbReference>
<accession>F7PK22</accession>
<proteinExistence type="predicted"/>
<dbReference type="Proteomes" id="UP000015381">
    <property type="component" value="Chromosome I"/>
</dbReference>
<reference evidence="2 3" key="1">
    <citation type="journal article" date="2011" name="J. Bacteriol.">
        <title>Genome sequence of Halorhabdus tiamatea, the first archaeon isolated from a deep-sea anoxic brine lake.</title>
        <authorList>
            <person name="Antunes A."/>
            <person name="Alam I."/>
            <person name="Bajic V.B."/>
            <person name="Stingl U."/>
        </authorList>
    </citation>
    <scope>NUCLEOTIDE SEQUENCE [LARGE SCALE GENOMIC DNA]</scope>
    <source>
        <strain evidence="2 3">SARL4B</strain>
    </source>
</reference>
<dbReference type="GeneID" id="60596859"/>
<organism evidence="2 3">
    <name type="scientific">Halorhabdus tiamatea SARL4B</name>
    <dbReference type="NCBI Taxonomy" id="1033806"/>
    <lineage>
        <taxon>Archaea</taxon>
        <taxon>Methanobacteriati</taxon>
        <taxon>Methanobacteriota</taxon>
        <taxon>Stenosarchaea group</taxon>
        <taxon>Halobacteria</taxon>
        <taxon>Halobacteriales</taxon>
        <taxon>Haloarculaceae</taxon>
        <taxon>Halorhabdus</taxon>
    </lineage>
</organism>
<sequence length="407" mass="45647">MNDDTDWNGIGPEDLPEGLEIDPAEFEAVSEEMAVIDDAIDALSAEQMETIEEVLEGLDGKAVVPERDALFADLDTTPEETQEALDILLTELEGSDIDLGGGPGDDHPAVLDTEQAERFLELYGRLLVYVNDRFDVVVGIDTYEEFSEAFLDEIYPIRERLYEGDAEAIIADFLAENPAGLSESELEVLRGWRDYEFCEFAAVVEHREEDTVFVEPEAPQAFAVTAIHDPFEQQFPEPALPVILNDLVMLPFEGEVVPDGWLLSEPLGPMMLDFLDMDIETAYGEAKHSHGIAESLPPGEGSATSDAERLRFYTKNEENRERFADEIEQLRNRSDELAGIYHEQMGKAQARRLGREFRDLDLREAHVAIYDGQVVATAPTEDALKETLSSIMPEDVVDHPYIYHYDP</sequence>
<protein>
    <submittedName>
        <fullName evidence="2">Uncharacterized protein</fullName>
    </submittedName>
</protein>
<dbReference type="Proteomes" id="UP000003861">
    <property type="component" value="Unassembled WGS sequence"/>
</dbReference>
<evidence type="ECO:0000313" key="3">
    <source>
        <dbReference type="Proteomes" id="UP000003861"/>
    </source>
</evidence>
<evidence type="ECO:0000313" key="4">
    <source>
        <dbReference type="Proteomes" id="UP000015381"/>
    </source>
</evidence>
<dbReference type="STRING" id="1033806.HTIA_1363"/>
<reference evidence="2 3" key="2">
    <citation type="journal article" date="2013" name="PLoS ONE">
        <title>INDIGO - INtegrated Data Warehouse of MIcrobial GenOmes with Examples from the Red Sea Extremophiles.</title>
        <authorList>
            <person name="Alam I."/>
            <person name="Antunes A."/>
            <person name="Kamau A.A."/>
            <person name="Ba Alawi W."/>
            <person name="Kalkatawi M."/>
            <person name="Stingl U."/>
            <person name="Bajic V.B."/>
        </authorList>
    </citation>
    <scope>NUCLEOTIDE SEQUENCE [LARGE SCALE GENOMIC DNA]</scope>
    <source>
        <strain evidence="2 3">SARL4B</strain>
    </source>
</reference>
<dbReference type="RefSeq" id="WP_008526195.1">
    <property type="nucleotide sequence ID" value="NC_021921.1"/>
</dbReference>
<reference evidence="1 4" key="3">
    <citation type="journal article" date="2014" name="Environ. Microbiol.">
        <title>Halorhabdus tiamatea: proteogenomics and glycosidase activity measurements identify the first cultivated euryarchaeon from a deep-sea anoxic brine lake as potential polysaccharide degrader.</title>
        <authorList>
            <person name="Werner J."/>
            <person name="Ferrer M."/>
            <person name="Michel G."/>
            <person name="Mann A.J."/>
            <person name="Huang S."/>
            <person name="Juarez S."/>
            <person name="Ciordia S."/>
            <person name="Albar J.P."/>
            <person name="Alcaide M."/>
            <person name="La Cono V."/>
            <person name="Yakimov M.M."/>
            <person name="Antunes A."/>
            <person name="Taborda M."/>
            <person name="Da Costa M.S."/>
            <person name="Amann R.I."/>
            <person name="Gloeckner F.O."/>
            <person name="Golyshina O.V."/>
            <person name="Golyshin P.N."/>
            <person name="Teeling H."/>
        </authorList>
    </citation>
    <scope>NUCLEOTIDE SEQUENCE [LARGE SCALE GENOMIC DNA]</scope>
    <source>
        <strain evidence="4">SARL4B</strain>
        <strain evidence="1">Type strain: SARL4B</strain>
    </source>
</reference>
<dbReference type="HOGENOM" id="CLU_056314_0_0_2"/>
<keyword evidence="4" id="KW-1185">Reference proteome</keyword>
<evidence type="ECO:0000313" key="2">
    <source>
        <dbReference type="EMBL" id="ERJ07555.1"/>
    </source>
</evidence>
<dbReference type="KEGG" id="hti:HTIA_1363"/>
<evidence type="ECO:0000313" key="1">
    <source>
        <dbReference type="EMBL" id="CCQ33496.1"/>
    </source>
</evidence>
<dbReference type="PATRIC" id="fig|1033806.12.peg.1355"/>
<gene>
    <name evidence="2" type="ORF">HLRTI_000303</name>
    <name evidence="1" type="ORF">HTIA_1363</name>
</gene>
<dbReference type="EMBL" id="HF571520">
    <property type="protein sequence ID" value="CCQ33496.1"/>
    <property type="molecule type" value="Genomic_DNA"/>
</dbReference>
<name>F7PK22_9EURY</name>